<evidence type="ECO:0000256" key="2">
    <source>
        <dbReference type="ARBA" id="ARBA00006099"/>
    </source>
</evidence>
<dbReference type="AlphaFoldDB" id="A0A4U1JIC6"/>
<evidence type="ECO:0000256" key="4">
    <source>
        <dbReference type="ARBA" id="ARBA00022729"/>
    </source>
</evidence>
<name>A0A4U1JIC6_9BACT</name>
<keyword evidence="7" id="KW-1185">Reference proteome</keyword>
<keyword evidence="3" id="KW-0813">Transport</keyword>
<dbReference type="GO" id="GO:0042597">
    <property type="term" value="C:periplasmic space"/>
    <property type="evidence" value="ECO:0007669"/>
    <property type="project" value="UniProtKB-SubCell"/>
</dbReference>
<comment type="caution">
    <text evidence="6">The sequence shown here is derived from an EMBL/GenBank/DDBJ whole genome shotgun (WGS) entry which is preliminary data.</text>
</comment>
<dbReference type="EMBL" id="SSMQ01000004">
    <property type="protein sequence ID" value="TKD12205.1"/>
    <property type="molecule type" value="Genomic_DNA"/>
</dbReference>
<keyword evidence="4" id="KW-0732">Signal</keyword>
<evidence type="ECO:0000256" key="1">
    <source>
        <dbReference type="ARBA" id="ARBA00004418"/>
    </source>
</evidence>
<gene>
    <name evidence="6" type="ORF">E8A74_06270</name>
</gene>
<keyword evidence="5" id="KW-0574">Periplasm</keyword>
<reference evidence="6 7" key="1">
    <citation type="submission" date="2019-04" db="EMBL/GenBank/DDBJ databases">
        <authorList>
            <person name="Li Y."/>
            <person name="Wang J."/>
        </authorList>
    </citation>
    <scope>NUCLEOTIDE SEQUENCE [LARGE SCALE GENOMIC DNA]</scope>
    <source>
        <strain evidence="6 7">DSM 14668</strain>
    </source>
</reference>
<dbReference type="Gene3D" id="3.40.190.10">
    <property type="entry name" value="Periplasmic binding protein-like II"/>
    <property type="match status" value="2"/>
</dbReference>
<dbReference type="CDD" id="cd01005">
    <property type="entry name" value="PBP2_CysP"/>
    <property type="match status" value="1"/>
</dbReference>
<dbReference type="InterPro" id="IPR005669">
    <property type="entry name" value="Thiosulph/SO4-bd"/>
</dbReference>
<organism evidence="6 7">
    <name type="scientific">Polyangium fumosum</name>
    <dbReference type="NCBI Taxonomy" id="889272"/>
    <lineage>
        <taxon>Bacteria</taxon>
        <taxon>Pseudomonadati</taxon>
        <taxon>Myxococcota</taxon>
        <taxon>Polyangia</taxon>
        <taxon>Polyangiales</taxon>
        <taxon>Polyangiaceae</taxon>
        <taxon>Polyangium</taxon>
    </lineage>
</organism>
<dbReference type="PANTHER" id="PTHR30368:SF2">
    <property type="entry name" value="SULFATE-BINDING PROTEIN"/>
    <property type="match status" value="1"/>
</dbReference>
<sequence length="352" mass="38511">MLLIVAHNPTGGRADRRTAITALIVGALGLLACGKSQPGGAAQEVELLNVSYDPTRELWRDLNEKFIAAYEKESGTKVTLKQSHGGSSTQARAVIDGLEADVVTLASYLDTDAISKKGLIQPNWIDKLPSRSLPYTSTVIFVVRRGNPKGIKDWPDLIKPGVEVITPNPKTSGNGYLSFFSAWGSVVLRGGSRDDAIQYVTQLYKQVPVLDSGARGATTTFVQKKLGDVHLAWENEAHLEVREAKGELELVYPPISIRAEPHVAIVDGNVDRKNTRKAAEAYLKFAYTAEGQEIAAKHFYRPTNEAILKKHAATFPELRLFAITEIAKDFPDAHKQFVGEGGVFDTIYSPKK</sequence>
<evidence type="ECO:0000313" key="7">
    <source>
        <dbReference type="Proteomes" id="UP000309215"/>
    </source>
</evidence>
<dbReference type="RefSeq" id="WP_136927999.1">
    <property type="nucleotide sequence ID" value="NZ_SSMQ01000004.1"/>
</dbReference>
<comment type="similarity">
    <text evidence="2">Belongs to the prokaryotic sulfate-binding protein family.</text>
</comment>
<evidence type="ECO:0000256" key="3">
    <source>
        <dbReference type="ARBA" id="ARBA00022448"/>
    </source>
</evidence>
<protein>
    <submittedName>
        <fullName evidence="6">Sulfate ABC transporter substrate-binding protein</fullName>
    </submittedName>
</protein>
<comment type="subcellular location">
    <subcellularLocation>
        <location evidence="1">Periplasm</location>
    </subcellularLocation>
</comment>
<dbReference type="PANTHER" id="PTHR30368">
    <property type="entry name" value="SULFATE-BINDING PROTEIN"/>
    <property type="match status" value="1"/>
</dbReference>
<dbReference type="GO" id="GO:1902358">
    <property type="term" value="P:sulfate transmembrane transport"/>
    <property type="evidence" value="ECO:0007669"/>
    <property type="project" value="InterPro"/>
</dbReference>
<dbReference type="GO" id="GO:0140104">
    <property type="term" value="F:molecular carrier activity"/>
    <property type="evidence" value="ECO:0007669"/>
    <property type="project" value="InterPro"/>
</dbReference>
<dbReference type="Pfam" id="PF13531">
    <property type="entry name" value="SBP_bac_11"/>
    <property type="match status" value="1"/>
</dbReference>
<dbReference type="Proteomes" id="UP000309215">
    <property type="component" value="Unassembled WGS sequence"/>
</dbReference>
<accession>A0A4U1JIC6</accession>
<dbReference type="NCBIfam" id="TIGR00971">
    <property type="entry name" value="3a0106s03"/>
    <property type="match status" value="1"/>
</dbReference>
<dbReference type="NCBIfam" id="NF008022">
    <property type="entry name" value="PRK10752.1"/>
    <property type="match status" value="1"/>
</dbReference>
<proteinExistence type="inferred from homology"/>
<evidence type="ECO:0000313" key="6">
    <source>
        <dbReference type="EMBL" id="TKD12205.1"/>
    </source>
</evidence>
<dbReference type="OrthoDB" id="9802127at2"/>
<dbReference type="SUPFAM" id="SSF53850">
    <property type="entry name" value="Periplasmic binding protein-like II"/>
    <property type="match status" value="1"/>
</dbReference>
<evidence type="ECO:0000256" key="5">
    <source>
        <dbReference type="ARBA" id="ARBA00022764"/>
    </source>
</evidence>